<organism evidence="24 25">
    <name type="scientific">Bagarius yarrelli</name>
    <name type="common">Goonch</name>
    <name type="synonym">Bagrus yarrelli</name>
    <dbReference type="NCBI Taxonomy" id="175774"/>
    <lineage>
        <taxon>Eukaryota</taxon>
        <taxon>Metazoa</taxon>
        <taxon>Chordata</taxon>
        <taxon>Craniata</taxon>
        <taxon>Vertebrata</taxon>
        <taxon>Euteleostomi</taxon>
        <taxon>Actinopterygii</taxon>
        <taxon>Neopterygii</taxon>
        <taxon>Teleostei</taxon>
        <taxon>Ostariophysi</taxon>
        <taxon>Siluriformes</taxon>
        <taxon>Sisoridae</taxon>
        <taxon>Sisorinae</taxon>
        <taxon>Bagarius</taxon>
    </lineage>
</organism>
<dbReference type="InterPro" id="IPR024571">
    <property type="entry name" value="ERAP1-like_C_dom"/>
</dbReference>
<evidence type="ECO:0000256" key="3">
    <source>
        <dbReference type="ARBA" id="ARBA00011738"/>
    </source>
</evidence>
<dbReference type="EMBL" id="VCAZ01000219">
    <property type="protein sequence ID" value="TTJ07847.1"/>
    <property type="molecule type" value="Genomic_DNA"/>
</dbReference>
<dbReference type="Gene3D" id="2.60.40.1730">
    <property type="entry name" value="tricorn interacting facor f3 domain"/>
    <property type="match status" value="2"/>
</dbReference>
<keyword evidence="14 20" id="KW-0472">Membrane</keyword>
<feature type="region of interest" description="Disordered" evidence="19">
    <location>
        <begin position="1069"/>
        <end position="1089"/>
    </location>
</feature>
<evidence type="ECO:0000256" key="7">
    <source>
        <dbReference type="ARBA" id="ARBA00022692"/>
    </source>
</evidence>
<evidence type="ECO:0000256" key="6">
    <source>
        <dbReference type="ARBA" id="ARBA00022670"/>
    </source>
</evidence>
<keyword evidence="4 24" id="KW-0031">Aminopeptidase</keyword>
<evidence type="ECO:0000256" key="17">
    <source>
        <dbReference type="PIRSR" id="PIRSR634016-1"/>
    </source>
</evidence>
<evidence type="ECO:0000256" key="4">
    <source>
        <dbReference type="ARBA" id="ARBA00022438"/>
    </source>
</evidence>
<keyword evidence="13" id="KW-0482">Metalloprotease</keyword>
<comment type="similarity">
    <text evidence="2">Belongs to the peptidase M1 family.</text>
</comment>
<dbReference type="OrthoDB" id="510539at2759"/>
<reference evidence="24 25" key="1">
    <citation type="journal article" date="2019" name="Genome Biol. Evol.">
        <title>Whole-Genome Sequencing of the Giant Devil Catfish, Bagarius yarrelli.</title>
        <authorList>
            <person name="Jiang W."/>
            <person name="Lv Y."/>
            <person name="Cheng L."/>
            <person name="Yang K."/>
            <person name="Chao B."/>
            <person name="Wang X."/>
            <person name="Li Y."/>
            <person name="Pan X."/>
            <person name="You X."/>
            <person name="Zhang Y."/>
            <person name="Yang J."/>
            <person name="Li J."/>
            <person name="Zhang X."/>
            <person name="Liu S."/>
            <person name="Sun C."/>
            <person name="Yang J."/>
            <person name="Shi Q."/>
        </authorList>
    </citation>
    <scope>NUCLEOTIDE SEQUENCE [LARGE SCALE GENOMIC DNA]</scope>
    <source>
        <strain evidence="24">JWS20170419001</strain>
        <tissue evidence="24">Muscle</tissue>
    </source>
</reference>
<evidence type="ECO:0000256" key="18">
    <source>
        <dbReference type="PIRSR" id="PIRSR634016-3"/>
    </source>
</evidence>
<evidence type="ECO:0000259" key="21">
    <source>
        <dbReference type="Pfam" id="PF01433"/>
    </source>
</evidence>
<evidence type="ECO:0000256" key="13">
    <source>
        <dbReference type="ARBA" id="ARBA00023049"/>
    </source>
</evidence>
<feature type="binding site" evidence="18">
    <location>
        <position position="406"/>
    </location>
    <ligand>
        <name>Zn(2+)</name>
        <dbReference type="ChEBI" id="CHEBI:29105"/>
        <note>catalytic</note>
    </ligand>
</feature>
<feature type="domain" description="ERAP1-like C-terminal" evidence="22">
    <location>
        <begin position="566"/>
        <end position="617"/>
    </location>
</feature>
<dbReference type="GO" id="GO:0008270">
    <property type="term" value="F:zinc ion binding"/>
    <property type="evidence" value="ECO:0007669"/>
    <property type="project" value="InterPro"/>
</dbReference>
<evidence type="ECO:0000313" key="25">
    <source>
        <dbReference type="Proteomes" id="UP000319801"/>
    </source>
</evidence>
<evidence type="ECO:0000256" key="9">
    <source>
        <dbReference type="ARBA" id="ARBA00022801"/>
    </source>
</evidence>
<dbReference type="PANTHER" id="PTHR11533:SF172">
    <property type="entry name" value="AMINOPEPTIDASE N"/>
    <property type="match status" value="1"/>
</dbReference>
<dbReference type="GO" id="GO:0043171">
    <property type="term" value="P:peptide catabolic process"/>
    <property type="evidence" value="ECO:0007669"/>
    <property type="project" value="TreeGrafter"/>
</dbReference>
<feature type="transmembrane region" description="Helical" evidence="20">
    <location>
        <begin position="12"/>
        <end position="33"/>
    </location>
</feature>
<dbReference type="Pfam" id="PF17900">
    <property type="entry name" value="Peptidase_M1_N"/>
    <property type="match status" value="1"/>
</dbReference>
<dbReference type="FunFam" id="1.10.390.10:FF:000033">
    <property type="entry name" value="Endoplasmic reticulum aminopeptidase 1b"/>
    <property type="match status" value="1"/>
</dbReference>
<keyword evidence="25" id="KW-1185">Reference proteome</keyword>
<dbReference type="Pfam" id="PF01433">
    <property type="entry name" value="Peptidase_M1"/>
    <property type="match status" value="2"/>
</dbReference>
<feature type="active site" description="Proton acceptor" evidence="17">
    <location>
        <position position="384"/>
    </location>
</feature>
<protein>
    <submittedName>
        <fullName evidence="24">Aminopeptidase N</fullName>
    </submittedName>
</protein>
<dbReference type="PRINTS" id="PR00756">
    <property type="entry name" value="ALADIPTASE"/>
</dbReference>
<dbReference type="InterPro" id="IPR014782">
    <property type="entry name" value="Peptidase_M1_dom"/>
</dbReference>
<feature type="domain" description="Aminopeptidase N-like N-terminal" evidence="23">
    <location>
        <begin position="82"/>
        <end position="275"/>
    </location>
</feature>
<feature type="binding site" evidence="18">
    <location>
        <position position="383"/>
    </location>
    <ligand>
        <name>Zn(2+)</name>
        <dbReference type="ChEBI" id="CHEBI:29105"/>
        <note>catalytic</note>
    </ligand>
</feature>
<comment type="caution">
    <text evidence="24">The sequence shown here is derived from an EMBL/GenBank/DDBJ whole genome shotgun (WGS) entry which is preliminary data.</text>
</comment>
<keyword evidence="7 20" id="KW-0812">Transmembrane</keyword>
<feature type="domain" description="Peptidase M1 membrane alanine aminopeptidase" evidence="21">
    <location>
        <begin position="311"/>
        <end position="426"/>
    </location>
</feature>
<evidence type="ECO:0000256" key="1">
    <source>
        <dbReference type="ARBA" id="ARBA00004401"/>
    </source>
</evidence>
<keyword evidence="5" id="KW-1003">Cell membrane</keyword>
<dbReference type="GO" id="GO:0042277">
    <property type="term" value="F:peptide binding"/>
    <property type="evidence" value="ECO:0007669"/>
    <property type="project" value="TreeGrafter"/>
</dbReference>
<evidence type="ECO:0000256" key="14">
    <source>
        <dbReference type="ARBA" id="ARBA00023136"/>
    </source>
</evidence>
<keyword evidence="11" id="KW-0735">Signal-anchor</keyword>
<evidence type="ECO:0000259" key="23">
    <source>
        <dbReference type="Pfam" id="PF17900"/>
    </source>
</evidence>
<dbReference type="GO" id="GO:0070006">
    <property type="term" value="F:metalloaminopeptidase activity"/>
    <property type="evidence" value="ECO:0007669"/>
    <property type="project" value="TreeGrafter"/>
</dbReference>
<feature type="binding site" evidence="18">
    <location>
        <position position="387"/>
    </location>
    <ligand>
        <name>Zn(2+)</name>
        <dbReference type="ChEBI" id="CHEBI:29105"/>
        <note>catalytic</note>
    </ligand>
</feature>
<evidence type="ECO:0000256" key="12">
    <source>
        <dbReference type="ARBA" id="ARBA00022989"/>
    </source>
</evidence>
<dbReference type="InterPro" id="IPR045357">
    <property type="entry name" value="Aminopeptidase_N-like_N"/>
</dbReference>
<evidence type="ECO:0000256" key="20">
    <source>
        <dbReference type="SAM" id="Phobius"/>
    </source>
</evidence>
<feature type="region of interest" description="Disordered" evidence="19">
    <location>
        <begin position="48"/>
        <end position="68"/>
    </location>
</feature>
<evidence type="ECO:0000256" key="8">
    <source>
        <dbReference type="ARBA" id="ARBA00022723"/>
    </source>
</evidence>
<evidence type="ECO:0000313" key="24">
    <source>
        <dbReference type="EMBL" id="TTJ07847.1"/>
    </source>
</evidence>
<evidence type="ECO:0000256" key="11">
    <source>
        <dbReference type="ARBA" id="ARBA00022968"/>
    </source>
</evidence>
<dbReference type="FunFam" id="2.60.40.1730:FF:000001">
    <property type="entry name" value="Leucyl-cystinyl aminopeptidase"/>
    <property type="match status" value="1"/>
</dbReference>
<evidence type="ECO:0000256" key="16">
    <source>
        <dbReference type="ARBA" id="ARBA00023180"/>
    </source>
</evidence>
<keyword evidence="9" id="KW-0378">Hydrolase</keyword>
<keyword evidence="15" id="KW-1015">Disulfide bond</keyword>
<feature type="domain" description="Peptidase M1 membrane alanine aminopeptidase" evidence="21">
    <location>
        <begin position="427"/>
        <end position="490"/>
    </location>
</feature>
<name>A0A556VC73_BAGYA</name>
<dbReference type="InterPro" id="IPR042097">
    <property type="entry name" value="Aminopeptidase_N-like_N_sf"/>
</dbReference>
<dbReference type="Pfam" id="PF11838">
    <property type="entry name" value="ERAP1_C"/>
    <property type="match status" value="2"/>
</dbReference>
<dbReference type="CDD" id="cd09601">
    <property type="entry name" value="M1_APN-Q_like"/>
    <property type="match status" value="1"/>
</dbReference>
<dbReference type="SUPFAM" id="SSF63737">
    <property type="entry name" value="Leukotriene A4 hydrolase N-terminal domain"/>
    <property type="match status" value="2"/>
</dbReference>
<dbReference type="Gene3D" id="2.60.40.1910">
    <property type="match status" value="1"/>
</dbReference>
<gene>
    <name evidence="24" type="ORF">Baya_15546</name>
</gene>
<evidence type="ECO:0000256" key="2">
    <source>
        <dbReference type="ARBA" id="ARBA00010136"/>
    </source>
</evidence>
<dbReference type="Gene3D" id="1.10.390.10">
    <property type="entry name" value="Neutral Protease Domain 2"/>
    <property type="match status" value="2"/>
</dbReference>
<accession>A0A556VC73</accession>
<keyword evidence="10 18" id="KW-0862">Zinc</keyword>
<evidence type="ECO:0000259" key="22">
    <source>
        <dbReference type="Pfam" id="PF11838"/>
    </source>
</evidence>
<keyword evidence="16" id="KW-0325">Glycoprotein</keyword>
<sequence length="1089" mass="122567">MAKGFYISKTLGIVGVVLGTGAVATIIALSVVYSQEKSRNNEIEVKPTEGTTTTTYPTTNLPTTPGSNAPWDSFRLPDTLIPESYDVMLWPRLKPNDLGLYIFTGNSSVVFRCVKETDLILIHANKLVLFTTPSLSSLNGSPAPTITSERTVNRTQYFVFHLSEKLKAGELYRLHTEFWGELADDLGGFYRSEYEFNNVKKVVATTQMQPTDARKAFPCFDEPAMKAYFNITLLHEPGTIALSNGQEIDSFEVVEAGEKLNKTRFETTRKMSTYLLAFIVSDFKAIEDMEGDILIRIFAREEAIDAGHGQYALNITGKILKFFENYYNAPYPLSKSDQVALPDFNAGAMENWGLITYRETALLYDPEVSSNGNKERVATIIAHELAHMWFGNLVTIRWWNDLWLNEGFASYVEYLGADNAEPDWNIGASVLRMLSDFLNETVFVQGLSSYLNHFQFDNTVYTDLWDHLQRAVNATGTQLPESVSDIMDRWVLQMGFPVVTVDTVTGKISQKHFLLNPDSIVERPSPFSYEWIVPIQWMKNGDKQKIHWLMTKESQNDMMKMVGSDWLVVNLDVVGYYRVNYDMGNWRKLLEKLQTSHQSIRVINRAQIIDDAFNLARIHPNLRSTVYCRAIAAGGVAEWDFAWAEFKKATIATEAEKLRAAMACSTTPWILNRYLSYTLDPSKIRKQDATSTIIYVANNVVGQPLAWDFIRANWECPFSTMCIICTVVSVASVCVIVGLWTFQFLSFSDQTRSPTRSDGHRLPECSHPISYSVTLGLRLEPNVFTGNSSVMFECVKETDLLLIHSNKLKKITEVTLNTLTGAPAPVITSISSTNQTLRLALKEKLKAGERYKLHVTGDPRENQQTTHSGEWADMWHGQRVSGEWWSDMGQRVSGRVGQVSMGRGSVESGQRVSGEWADMGRGSWRVSQRVVRYGQAVEGQWRVSEWADMGRGSVESGRWQWADWEMGRYGQRWESVESRSEWVADMGRGSVESGQIWAEGQWRVVRGSVESGQIWQGVRGSVESGQIWAEGQWRVGRGSVESGQRVSGEWADMGRGSVESGQRVSGEWADMGRGSVESGQIWAEGGQGQ</sequence>
<dbReference type="GO" id="GO:0005886">
    <property type="term" value="C:plasma membrane"/>
    <property type="evidence" value="ECO:0007669"/>
    <property type="project" value="UniProtKB-SubCell"/>
</dbReference>
<keyword evidence="8 18" id="KW-0479">Metal-binding</keyword>
<dbReference type="GO" id="GO:0006508">
    <property type="term" value="P:proteolysis"/>
    <property type="evidence" value="ECO:0007669"/>
    <property type="project" value="UniProtKB-KW"/>
</dbReference>
<feature type="domain" description="ERAP1-like C-terminal" evidence="22">
    <location>
        <begin position="618"/>
        <end position="715"/>
    </location>
</feature>
<dbReference type="InterPro" id="IPR034016">
    <property type="entry name" value="M1_APN-typ"/>
</dbReference>
<dbReference type="SUPFAM" id="SSF55486">
    <property type="entry name" value="Metalloproteases ('zincins'), catalytic domain"/>
    <property type="match status" value="1"/>
</dbReference>
<dbReference type="FunFam" id="2.60.40.1910:FF:000005">
    <property type="entry name" value="Aminopeptidase"/>
    <property type="match status" value="1"/>
</dbReference>
<dbReference type="InterPro" id="IPR027268">
    <property type="entry name" value="Peptidase_M4/M1_CTD_sf"/>
</dbReference>
<dbReference type="Proteomes" id="UP000319801">
    <property type="component" value="Unassembled WGS sequence"/>
</dbReference>
<comment type="subunit">
    <text evidence="3">Homodimer.</text>
</comment>
<proteinExistence type="inferred from homology"/>
<feature type="compositionally biased region" description="Low complexity" evidence="19">
    <location>
        <begin position="48"/>
        <end position="65"/>
    </location>
</feature>
<evidence type="ECO:0000256" key="15">
    <source>
        <dbReference type="ARBA" id="ARBA00023157"/>
    </source>
</evidence>
<dbReference type="AlphaFoldDB" id="A0A556VC73"/>
<comment type="subcellular location">
    <subcellularLocation>
        <location evidence="1">Cell membrane</location>
        <topology evidence="1">Single-pass type II membrane protein</topology>
    </subcellularLocation>
</comment>
<keyword evidence="6" id="KW-0645">Protease</keyword>
<dbReference type="PANTHER" id="PTHR11533">
    <property type="entry name" value="PROTEASE M1 ZINC METALLOPROTEASE"/>
    <property type="match status" value="1"/>
</dbReference>
<dbReference type="Gene3D" id="1.25.50.20">
    <property type="match status" value="2"/>
</dbReference>
<comment type="cofactor">
    <cofactor evidence="18">
        <name>Zn(2+)</name>
        <dbReference type="ChEBI" id="CHEBI:29105"/>
    </cofactor>
    <text evidence="18">Binds 1 zinc ion per subunit.</text>
</comment>
<dbReference type="InterPro" id="IPR050344">
    <property type="entry name" value="Peptidase_M1_aminopeptidases"/>
</dbReference>
<evidence type="ECO:0000256" key="5">
    <source>
        <dbReference type="ARBA" id="ARBA00022475"/>
    </source>
</evidence>
<keyword evidence="12 20" id="KW-1133">Transmembrane helix</keyword>
<dbReference type="GO" id="GO:0005615">
    <property type="term" value="C:extracellular space"/>
    <property type="evidence" value="ECO:0007669"/>
    <property type="project" value="TreeGrafter"/>
</dbReference>
<evidence type="ECO:0000256" key="19">
    <source>
        <dbReference type="SAM" id="MobiDB-lite"/>
    </source>
</evidence>
<dbReference type="InterPro" id="IPR001930">
    <property type="entry name" value="Peptidase_M1"/>
</dbReference>
<evidence type="ECO:0000256" key="10">
    <source>
        <dbReference type="ARBA" id="ARBA00022833"/>
    </source>
</evidence>
<dbReference type="GO" id="GO:0005737">
    <property type="term" value="C:cytoplasm"/>
    <property type="evidence" value="ECO:0007669"/>
    <property type="project" value="TreeGrafter"/>
</dbReference>